<keyword evidence="1" id="KW-0175">Coiled coil</keyword>
<reference evidence="5" key="1">
    <citation type="journal article" date="2020" name="Genome Biol.">
        <title>Gamete binning: chromosome-level and haplotype-resolved genome assembly enabled by high-throughput single-cell sequencing of gamete genomes.</title>
        <authorList>
            <person name="Campoy J.A."/>
            <person name="Sun H."/>
            <person name="Goel M."/>
            <person name="Jiao W.-B."/>
            <person name="Folz-Donahue K."/>
            <person name="Wang N."/>
            <person name="Rubio M."/>
            <person name="Liu C."/>
            <person name="Kukat C."/>
            <person name="Ruiz D."/>
            <person name="Huettel B."/>
            <person name="Schneeberger K."/>
        </authorList>
    </citation>
    <scope>NUCLEOTIDE SEQUENCE [LARGE SCALE GENOMIC DNA]</scope>
    <source>
        <strain evidence="5">cv. Rojo Pasion</strain>
    </source>
</reference>
<dbReference type="EMBL" id="CAEKDK010000004">
    <property type="protein sequence ID" value="CAB4278780.1"/>
    <property type="molecule type" value="Genomic_DNA"/>
</dbReference>
<dbReference type="OrthoDB" id="1751122at2759"/>
<evidence type="ECO:0000313" key="4">
    <source>
        <dbReference type="Proteomes" id="UP000507222"/>
    </source>
</evidence>
<evidence type="ECO:0000256" key="1">
    <source>
        <dbReference type="SAM" id="Coils"/>
    </source>
</evidence>
<dbReference type="AlphaFoldDB" id="A0A6J5XA37"/>
<keyword evidence="5" id="KW-1185">Reference proteome</keyword>
<dbReference type="Proteomes" id="UP000507245">
    <property type="component" value="Unassembled WGS sequence"/>
</dbReference>
<proteinExistence type="predicted"/>
<sequence length="255" mass="29042">MVMKQAQVVGLPHAASLLKPDNVKTMDEWLSFLKERTSQETRQHKSETPNAISRTDVWIYGYEKRKKNEDDDVEDPDLVKEVKKYKKEPGQQKCSIKDDAVAKVLGPDPRGRVRGMGFGVRVRDQFNRLENEVIELKNQMTDLLTRIATGEINIEKENLSVQHSANESVQSKQKVNNNVQNSANEMAQSKPKENPAENAKCKLLNWIGTSEVVGNWEIASTDPNSLVHHVPLGHECWKVWPCIDQHVSSFFFAKH</sequence>
<evidence type="ECO:0000313" key="2">
    <source>
        <dbReference type="EMBL" id="CAB4278780.1"/>
    </source>
</evidence>
<gene>
    <name evidence="2" type="ORF">CURHAP_LOCUS30579</name>
    <name evidence="3" type="ORF">ORAREDHAP_LOCUS28634</name>
</gene>
<reference evidence="3 4" key="2">
    <citation type="submission" date="2020-05" db="EMBL/GenBank/DDBJ databases">
        <authorList>
            <person name="Campoy J."/>
            <person name="Schneeberger K."/>
            <person name="Spophaly S."/>
        </authorList>
    </citation>
    <scope>NUCLEOTIDE SEQUENCE [LARGE SCALE GENOMIC DNA]</scope>
    <source>
        <strain evidence="3">PruArmRojPasFocal</strain>
    </source>
</reference>
<evidence type="ECO:0000313" key="3">
    <source>
        <dbReference type="EMBL" id="CAB4308765.1"/>
    </source>
</evidence>
<evidence type="ECO:0000313" key="5">
    <source>
        <dbReference type="Proteomes" id="UP000507245"/>
    </source>
</evidence>
<organism evidence="3 5">
    <name type="scientific">Prunus armeniaca</name>
    <name type="common">Apricot</name>
    <name type="synonym">Armeniaca vulgaris</name>
    <dbReference type="NCBI Taxonomy" id="36596"/>
    <lineage>
        <taxon>Eukaryota</taxon>
        <taxon>Viridiplantae</taxon>
        <taxon>Streptophyta</taxon>
        <taxon>Embryophyta</taxon>
        <taxon>Tracheophyta</taxon>
        <taxon>Spermatophyta</taxon>
        <taxon>Magnoliopsida</taxon>
        <taxon>eudicotyledons</taxon>
        <taxon>Gunneridae</taxon>
        <taxon>Pentapetalae</taxon>
        <taxon>rosids</taxon>
        <taxon>fabids</taxon>
        <taxon>Rosales</taxon>
        <taxon>Rosaceae</taxon>
        <taxon>Amygdaloideae</taxon>
        <taxon>Amygdaleae</taxon>
        <taxon>Prunus</taxon>
    </lineage>
</organism>
<dbReference type="Proteomes" id="UP000507222">
    <property type="component" value="Unassembled WGS sequence"/>
</dbReference>
<feature type="coiled-coil region" evidence="1">
    <location>
        <begin position="119"/>
        <end position="146"/>
    </location>
</feature>
<accession>A0A6J5XA37</accession>
<protein>
    <recommendedName>
        <fullName evidence="6">Transposase Tnp1/En/Spm-like domain-containing protein</fullName>
    </recommendedName>
</protein>
<dbReference type="EMBL" id="CAEKKB010000004">
    <property type="protein sequence ID" value="CAB4308765.1"/>
    <property type="molecule type" value="Genomic_DNA"/>
</dbReference>
<evidence type="ECO:0008006" key="6">
    <source>
        <dbReference type="Google" id="ProtNLM"/>
    </source>
</evidence>
<name>A0A6J5XA37_PRUAR</name>